<dbReference type="Gene3D" id="3.30.379.10">
    <property type="entry name" value="Chitobiase/beta-hexosaminidase domain 2-like"/>
    <property type="match status" value="1"/>
</dbReference>
<dbReference type="Gene3D" id="1.20.58.2150">
    <property type="match status" value="1"/>
</dbReference>
<dbReference type="InterPro" id="IPR042301">
    <property type="entry name" value="GH115_sf"/>
</dbReference>
<dbReference type="InterPro" id="IPR031924">
    <property type="entry name" value="GH115"/>
</dbReference>
<proteinExistence type="predicted"/>
<dbReference type="InterPro" id="IPR041437">
    <property type="entry name" value="GH115_C"/>
</dbReference>
<dbReference type="SUPFAM" id="SSF55545">
    <property type="entry name" value="beta-N-acetylhexosaminidase-like domain"/>
    <property type="match status" value="1"/>
</dbReference>
<dbReference type="Proteomes" id="UP001207408">
    <property type="component" value="Unassembled WGS sequence"/>
</dbReference>
<dbReference type="GO" id="GO:0016787">
    <property type="term" value="F:hydrolase activity"/>
    <property type="evidence" value="ECO:0007669"/>
    <property type="project" value="UniProtKB-KW"/>
</dbReference>
<dbReference type="Gene3D" id="2.60.120.1620">
    <property type="match status" value="1"/>
</dbReference>
<name>A0AAE3MBI8_9BACT</name>
<gene>
    <name evidence="3" type="ORF">OM074_02990</name>
</gene>
<evidence type="ECO:0000256" key="1">
    <source>
        <dbReference type="ARBA" id="ARBA00022801"/>
    </source>
</evidence>
<accession>A0AAE3MBI8</accession>
<dbReference type="Gene3D" id="3.20.20.520">
    <property type="entry name" value="Glycosyl hydrolase family 115"/>
    <property type="match status" value="1"/>
</dbReference>
<comment type="caution">
    <text evidence="3">The sequence shown here is derived from an EMBL/GenBank/DDBJ whole genome shotgun (WGS) entry which is preliminary data.</text>
</comment>
<feature type="domain" description="Gylcosyl hydrolase 115 C-terminal" evidence="2">
    <location>
        <begin position="675"/>
        <end position="839"/>
    </location>
</feature>
<evidence type="ECO:0000259" key="2">
    <source>
        <dbReference type="Pfam" id="PF17829"/>
    </source>
</evidence>
<organism evidence="3 4">
    <name type="scientific">Plebeiibacterium marinum</name>
    <dbReference type="NCBI Taxonomy" id="2992111"/>
    <lineage>
        <taxon>Bacteria</taxon>
        <taxon>Pseudomonadati</taxon>
        <taxon>Bacteroidota</taxon>
        <taxon>Bacteroidia</taxon>
        <taxon>Marinilabiliales</taxon>
        <taxon>Marinilabiliaceae</taxon>
        <taxon>Plebeiibacterium</taxon>
    </lineage>
</organism>
<protein>
    <submittedName>
        <fullName evidence="3">Glycosyl hydrolase 115 family protein</fullName>
    </submittedName>
</protein>
<dbReference type="AlphaFoldDB" id="A0AAE3MBI8"/>
<dbReference type="PANTHER" id="PTHR37842:SF2">
    <property type="entry name" value="GYLCOSYL HYDROLASE 115 C-TERMINAL DOMAIN-CONTAINING PROTEIN"/>
    <property type="match status" value="1"/>
</dbReference>
<dbReference type="InterPro" id="IPR029018">
    <property type="entry name" value="Hex-like_dom2"/>
</dbReference>
<evidence type="ECO:0000313" key="3">
    <source>
        <dbReference type="EMBL" id="MCW3804574.1"/>
    </source>
</evidence>
<keyword evidence="4" id="KW-1185">Reference proteome</keyword>
<dbReference type="GO" id="GO:0005975">
    <property type="term" value="P:carbohydrate metabolic process"/>
    <property type="evidence" value="ECO:0007669"/>
    <property type="project" value="UniProtKB-ARBA"/>
</dbReference>
<dbReference type="Pfam" id="PF15979">
    <property type="entry name" value="Glyco_hydro_115"/>
    <property type="match status" value="1"/>
</dbReference>
<evidence type="ECO:0000313" key="4">
    <source>
        <dbReference type="Proteomes" id="UP001207408"/>
    </source>
</evidence>
<dbReference type="EMBL" id="JAPDPI010000003">
    <property type="protein sequence ID" value="MCW3804574.1"/>
    <property type="molecule type" value="Genomic_DNA"/>
</dbReference>
<keyword evidence="1 3" id="KW-0378">Hydrolase</keyword>
<dbReference type="Pfam" id="PF17829">
    <property type="entry name" value="GH115_C"/>
    <property type="match status" value="1"/>
</dbReference>
<sequence length="852" mass="98753">MKRKSFKVEIRLLFVIQLILIGKISLFAQNQNTYLSFENKEGDFVISSENEITPIVIDEQDYEGVEIVSEWLVNDIQKVTGKTTQIYQKELPQSKNVILIGTLGKNRWIDQLIKNKKLEIKDIQGQWEMSCLQVVENPFPDVDKALVLMGSDKRGTIYSMLNLSREMGVSPWYWWADVPVDKHESVFVKRGRYVTQSPKVKYRGIFLNDEEPALGGWVRENFGGFNAKFYNHVFELILRLKGNFLWPAMWGKAFFDDDPENGKLADKLGIVMSTSHHEPMGRAQAEWHRYGSGPWDYKQNAEVLSDFWKKGMERNRDYETVVTVGMRGDGDEAMEEGTNISLLEKIVKDQRKIISEVTHKPAKETPQVWALYKEVQDYYDKGMRVPDDVTLLLCDDNWGDVRKLPEVNAPARSGGYGMYYHVDYVGGPRCYKWLNVSQIQRIWEQMNLTYSHGVDQIWILNVGDLKPMEFPISFFLDMAWDPSSFNSQNLYQYTIDWCAEQFGEKYANEAARIINLYTKYNHRVTPELLSQETFSLENYNEFEKVRDEYRDLTLDALRLYNFIPNEYKDAFDQLVLFPTNASCNLYEMYYAAAKNNQLAKSNDPKANYWADVIKACFDRDSLFTIHYNTQIAGGKWNHQMDQIRIGYKSWAEPKHRIMPKVVRVLDNYDNSNLVFEEADGYVSIEAANYQFAKGNDKIHWEVIPDLGKTNSSITTFPQNEYPTSKDSVYLEYAIDFKSTGLFDVSVLVSPTLNFNANKGLRYAISVDGKKEQIININKDYKPWDMDRWQANRINITKSKLLIDTVGLHRLRIRVLEPGIVLQKIMVDTGGLKPSFIGAPQSKQIKLVTNEKK</sequence>
<dbReference type="RefSeq" id="WP_301197795.1">
    <property type="nucleotide sequence ID" value="NZ_JAPDPI010000003.1"/>
</dbReference>
<dbReference type="PANTHER" id="PTHR37842">
    <property type="match status" value="1"/>
</dbReference>
<reference evidence="3" key="1">
    <citation type="submission" date="2022-10" db="EMBL/GenBank/DDBJ databases">
        <authorList>
            <person name="Yu W.X."/>
        </authorList>
    </citation>
    <scope>NUCLEOTIDE SEQUENCE</scope>
    <source>
        <strain evidence="3">D04</strain>
    </source>
</reference>